<name>A0A218WBY1_PUNGR</name>
<dbReference type="STRING" id="22663.A0A218WBY1"/>
<dbReference type="CDD" id="cd04051">
    <property type="entry name" value="C2_SRC2_like"/>
    <property type="match status" value="1"/>
</dbReference>
<accession>A0A218WBY1</accession>
<dbReference type="SUPFAM" id="SSF49562">
    <property type="entry name" value="C2 domain (Calcium/lipid-binding domain, CaLB)"/>
    <property type="match status" value="1"/>
</dbReference>
<reference evidence="4 6" key="3">
    <citation type="submission" date="2017-11" db="EMBL/GenBank/DDBJ databases">
        <title>De-novo sequencing of pomegranate (Punica granatum L.) genome.</title>
        <authorList>
            <person name="Akparov Z."/>
            <person name="Amiraslanov A."/>
            <person name="Hajiyeva S."/>
            <person name="Abbasov M."/>
            <person name="Kaur K."/>
            <person name="Hamwieh A."/>
            <person name="Solovyev V."/>
            <person name="Salamov A."/>
            <person name="Braich B."/>
            <person name="Kosarev P."/>
            <person name="Mahmoud A."/>
            <person name="Hajiyev E."/>
            <person name="Babayeva S."/>
            <person name="Izzatullayeva V."/>
            <person name="Mammadov A."/>
            <person name="Mammadov A."/>
            <person name="Sharifova S."/>
            <person name="Ojaghi J."/>
            <person name="Eynullazada K."/>
            <person name="Bayramov B."/>
            <person name="Abdulazimova A."/>
            <person name="Shahmuradov I."/>
        </authorList>
    </citation>
    <scope>NUCLEOTIDE SEQUENCE [LARGE SCALE GENOMIC DNA]</scope>
    <source>
        <strain evidence="4">AG2017</strain>
        <strain evidence="6">cv. AG2017</strain>
        <tissue evidence="4">Leaf</tissue>
    </source>
</reference>
<feature type="compositionally biased region" description="Basic and acidic residues" evidence="1">
    <location>
        <begin position="193"/>
        <end position="208"/>
    </location>
</feature>
<organism evidence="3 5">
    <name type="scientific">Punica granatum</name>
    <name type="common">Pomegranate</name>
    <dbReference type="NCBI Taxonomy" id="22663"/>
    <lineage>
        <taxon>Eukaryota</taxon>
        <taxon>Viridiplantae</taxon>
        <taxon>Streptophyta</taxon>
        <taxon>Embryophyta</taxon>
        <taxon>Tracheophyta</taxon>
        <taxon>Spermatophyta</taxon>
        <taxon>Magnoliopsida</taxon>
        <taxon>eudicotyledons</taxon>
        <taxon>Gunneridae</taxon>
        <taxon>Pentapetalae</taxon>
        <taxon>rosids</taxon>
        <taxon>malvids</taxon>
        <taxon>Myrtales</taxon>
        <taxon>Lythraceae</taxon>
        <taxon>Punica</taxon>
    </lineage>
</organism>
<proteinExistence type="predicted"/>
<dbReference type="EMBL" id="PGOL01000788">
    <property type="protein sequence ID" value="PKI64914.1"/>
    <property type="molecule type" value="Genomic_DNA"/>
</dbReference>
<dbReference type="PANTHER" id="PTHR32246:SF15">
    <property type="entry name" value="CALCIUM-DEPENDENT LIPID-BINDING (CALB DOMAIN) FAMILY PROTEIN"/>
    <property type="match status" value="1"/>
</dbReference>
<dbReference type="PROSITE" id="PS50004">
    <property type="entry name" value="C2"/>
    <property type="match status" value="1"/>
</dbReference>
<dbReference type="Proteomes" id="UP000197138">
    <property type="component" value="Unassembled WGS sequence"/>
</dbReference>
<dbReference type="InterPro" id="IPR035892">
    <property type="entry name" value="C2_domain_sf"/>
</dbReference>
<dbReference type="Gene3D" id="2.60.40.150">
    <property type="entry name" value="C2 domain"/>
    <property type="match status" value="1"/>
</dbReference>
<feature type="region of interest" description="Disordered" evidence="1">
    <location>
        <begin position="166"/>
        <end position="221"/>
    </location>
</feature>
<evidence type="ECO:0000313" key="6">
    <source>
        <dbReference type="Proteomes" id="UP000233551"/>
    </source>
</evidence>
<dbReference type="GeneID" id="116196020"/>
<evidence type="ECO:0000313" key="3">
    <source>
        <dbReference type="EMBL" id="OWM69850.1"/>
    </source>
</evidence>
<gene>
    <name evidence="3" type="ORF">CDL15_Pgr025699</name>
    <name evidence="4" type="ORF">CRG98_014710</name>
</gene>
<dbReference type="PANTHER" id="PTHR32246">
    <property type="entry name" value="INGRESSION PROTEIN FIC1"/>
    <property type="match status" value="1"/>
</dbReference>
<feature type="domain" description="C2" evidence="2">
    <location>
        <begin position="1"/>
        <end position="109"/>
    </location>
</feature>
<comment type="caution">
    <text evidence="3">The sequence shown here is derived from an EMBL/GenBank/DDBJ whole genome shotgun (WGS) entry which is preliminary data.</text>
</comment>
<evidence type="ECO:0000313" key="5">
    <source>
        <dbReference type="Proteomes" id="UP000197138"/>
    </source>
</evidence>
<evidence type="ECO:0000259" key="2">
    <source>
        <dbReference type="PROSITE" id="PS50004"/>
    </source>
</evidence>
<dbReference type="AlphaFoldDB" id="A0A218WBY1"/>
<dbReference type="InterPro" id="IPR000008">
    <property type="entry name" value="C2_dom"/>
</dbReference>
<evidence type="ECO:0000256" key="1">
    <source>
        <dbReference type="SAM" id="MobiDB-lite"/>
    </source>
</evidence>
<dbReference type="Proteomes" id="UP000233551">
    <property type="component" value="Unassembled WGS sequence"/>
</dbReference>
<dbReference type="GO" id="GO:0006952">
    <property type="term" value="P:defense response"/>
    <property type="evidence" value="ECO:0007669"/>
    <property type="project" value="InterPro"/>
</dbReference>
<keyword evidence="6" id="KW-1185">Reference proteome</keyword>
<protein>
    <recommendedName>
        <fullName evidence="2">C2 domain-containing protein</fullName>
    </recommendedName>
</protein>
<reference evidence="5" key="1">
    <citation type="journal article" date="2017" name="Plant J.">
        <title>The pomegranate (Punica granatum L.) genome and the genomics of punicalagin biosynthesis.</title>
        <authorList>
            <person name="Qin G."/>
            <person name="Xu C."/>
            <person name="Ming R."/>
            <person name="Tang H."/>
            <person name="Guyot R."/>
            <person name="Kramer E.M."/>
            <person name="Hu Y."/>
            <person name="Yi X."/>
            <person name="Qi Y."/>
            <person name="Xu X."/>
            <person name="Gao Z."/>
            <person name="Pan H."/>
            <person name="Jian J."/>
            <person name="Tian Y."/>
            <person name="Yue Z."/>
            <person name="Xu Y."/>
        </authorList>
    </citation>
    <scope>NUCLEOTIDE SEQUENCE [LARGE SCALE GENOMIC DNA]</scope>
    <source>
        <strain evidence="5">cv. Dabenzi</strain>
    </source>
</reference>
<dbReference type="EMBL" id="MTKT01004810">
    <property type="protein sequence ID" value="OWM69850.1"/>
    <property type="molecule type" value="Genomic_DNA"/>
</dbReference>
<evidence type="ECO:0000313" key="4">
    <source>
        <dbReference type="EMBL" id="PKI64914.1"/>
    </source>
</evidence>
<dbReference type="OrthoDB" id="1910234at2759"/>
<reference evidence="3" key="2">
    <citation type="submission" date="2017-06" db="EMBL/GenBank/DDBJ databases">
        <title>The pomegranate genome and the genomics of punicalagin biosynthesis.</title>
        <authorList>
            <person name="Xu C."/>
        </authorList>
    </citation>
    <scope>NUCLEOTIDE SEQUENCE [LARGE SCALE GENOMIC DNA]</scope>
    <source>
        <tissue evidence="3">Fresh leaf</tissue>
    </source>
</reference>
<dbReference type="InterPro" id="IPR044750">
    <property type="entry name" value="C2_SRC2/BAP"/>
</dbReference>
<sequence>MGKIWVEVSLISARGLRRSSLWKVQWFAVGWIDPKNKYCTRIDASGSSNPQWKTKFATLIDTSGSGYGDLALHIEVYSREPIFLRESLHGTATIFLKEFFLKHSKGESVSRRAIDEVASYQLRKGNSNKPQGFIDISVRISEEGEVPSSYSGNGGGIVLMAHNHHTTSAKDEDSSDDISSPQAPPTHLPIIRRAQENRTRTEFPHDSSDDLPSSQAPLTPPQIIRRARENRTRAEFPHSQSGGSTYSSIAGMTRPPIGGHLPRYRPTQTPPPPPPPSNVGFVPTFLPRTENPNSAGNYMNMPPATASRGQSRTRGFEMGLGAGALAAGALIFGDDFMSGFDVSAPAGLQDASVTVSMDPPF</sequence>